<organism evidence="2">
    <name type="scientific">Sipha flava</name>
    <name type="common">yellow sugarcane aphid</name>
    <dbReference type="NCBI Taxonomy" id="143950"/>
    <lineage>
        <taxon>Eukaryota</taxon>
        <taxon>Metazoa</taxon>
        <taxon>Ecdysozoa</taxon>
        <taxon>Arthropoda</taxon>
        <taxon>Hexapoda</taxon>
        <taxon>Insecta</taxon>
        <taxon>Pterygota</taxon>
        <taxon>Neoptera</taxon>
        <taxon>Paraneoptera</taxon>
        <taxon>Hemiptera</taxon>
        <taxon>Sternorrhyncha</taxon>
        <taxon>Aphidomorpha</taxon>
        <taxon>Aphidoidea</taxon>
        <taxon>Aphididae</taxon>
        <taxon>Sipha</taxon>
    </lineage>
</organism>
<reference evidence="2" key="1">
    <citation type="submission" date="2018-04" db="EMBL/GenBank/DDBJ databases">
        <title>Transcriptome assembly of Sipha flava.</title>
        <authorList>
            <person name="Scully E.D."/>
            <person name="Geib S.M."/>
            <person name="Palmer N.A."/>
            <person name="Koch K."/>
            <person name="Bradshaw J."/>
            <person name="Heng-Moss T."/>
            <person name="Sarath G."/>
        </authorList>
    </citation>
    <scope>NUCLEOTIDE SEQUENCE</scope>
</reference>
<gene>
    <name evidence="2" type="ORF">g.1827</name>
</gene>
<accession>A0A2S2QY87</accession>
<dbReference type="OrthoDB" id="10657210at2759"/>
<protein>
    <recommendedName>
        <fullName evidence="3">Phorbol-ester/DAG-type domain-containing protein</fullName>
    </recommendedName>
</protein>
<sequence length="151" mass="16744">MAQTVIQHIFANKPFYKWLSRCSECDTTPMVKCRICQSYNHRRCKADNVERTGSAKRGNAAATLEPQTTSLIGLWLSQLDDVSSVSSHGDGVETVPDQVHPRTSTGGEMQRSSADYLRTAQVVGRTRSTPKRFGRTTDFSCTRPIVLCSSD</sequence>
<name>A0A2S2QY87_9HEMI</name>
<evidence type="ECO:0000256" key="1">
    <source>
        <dbReference type="SAM" id="MobiDB-lite"/>
    </source>
</evidence>
<evidence type="ECO:0008006" key="3">
    <source>
        <dbReference type="Google" id="ProtNLM"/>
    </source>
</evidence>
<dbReference type="EMBL" id="GGMS01013482">
    <property type="protein sequence ID" value="MBY82685.1"/>
    <property type="molecule type" value="Transcribed_RNA"/>
</dbReference>
<proteinExistence type="predicted"/>
<evidence type="ECO:0000313" key="2">
    <source>
        <dbReference type="EMBL" id="MBY82685.1"/>
    </source>
</evidence>
<feature type="region of interest" description="Disordered" evidence="1">
    <location>
        <begin position="87"/>
        <end position="111"/>
    </location>
</feature>
<feature type="compositionally biased region" description="Polar residues" evidence="1">
    <location>
        <begin position="101"/>
        <end position="111"/>
    </location>
</feature>
<dbReference type="AlphaFoldDB" id="A0A2S2QY87"/>